<dbReference type="GO" id="GO:0003887">
    <property type="term" value="F:DNA-directed DNA polymerase activity"/>
    <property type="evidence" value="ECO:0007669"/>
    <property type="project" value="UniProtKB-KW"/>
</dbReference>
<dbReference type="Gene3D" id="3.20.20.140">
    <property type="entry name" value="Metal-dependent hydrolases"/>
    <property type="match status" value="1"/>
</dbReference>
<evidence type="ECO:0000256" key="12">
    <source>
        <dbReference type="ARBA" id="ARBA00022843"/>
    </source>
</evidence>
<comment type="catalytic activity">
    <reaction evidence="18">
        <text>2'-deoxyribonucleotide-(2'-deoxyribose 5'-phosphate)-2'-deoxyribonucleotide-DNA = a 3'-end 2'-deoxyribonucleotide-(2,3-dehydro-2,3-deoxyribose 5'-phosphate)-DNA + a 5'-end 5'-phospho-2'-deoxyribonucleoside-DNA + H(+)</text>
        <dbReference type="Rhea" id="RHEA:66592"/>
        <dbReference type="Rhea" id="RHEA-COMP:13180"/>
        <dbReference type="Rhea" id="RHEA-COMP:16897"/>
        <dbReference type="Rhea" id="RHEA-COMP:17067"/>
        <dbReference type="ChEBI" id="CHEBI:15378"/>
        <dbReference type="ChEBI" id="CHEBI:136412"/>
        <dbReference type="ChEBI" id="CHEBI:157695"/>
        <dbReference type="ChEBI" id="CHEBI:167181"/>
        <dbReference type="EC" id="4.2.99.18"/>
    </reaction>
</comment>
<reference evidence="25 26" key="1">
    <citation type="submission" date="2014-02" db="EMBL/GenBank/DDBJ databases">
        <title>The small core and large imbalanced accessory genome model reveals a collaborative survival strategy of Sorangium cellulosum strains in nature.</title>
        <authorList>
            <person name="Han K."/>
            <person name="Peng R."/>
            <person name="Blom J."/>
            <person name="Li Y.-Z."/>
        </authorList>
    </citation>
    <scope>NUCLEOTIDE SEQUENCE [LARGE SCALE GENOMIC DNA]</scope>
    <source>
        <strain evidence="25 26">So0007-03</strain>
    </source>
</reference>
<dbReference type="SUPFAM" id="SSF47781">
    <property type="entry name" value="RuvA domain 2-like"/>
    <property type="match status" value="1"/>
</dbReference>
<dbReference type="Gene3D" id="1.10.150.110">
    <property type="entry name" value="DNA polymerase beta, N-terminal domain-like"/>
    <property type="match status" value="1"/>
</dbReference>
<feature type="domain" description="Helix-hairpin-helix DNA-binding motif class 1" evidence="22">
    <location>
        <begin position="94"/>
        <end position="113"/>
    </location>
</feature>
<keyword evidence="13" id="KW-0239">DNA-directed DNA polymerase</keyword>
<accession>A0A150U2N2</accession>
<dbReference type="SMART" id="SM00481">
    <property type="entry name" value="POLIIIAc"/>
    <property type="match status" value="1"/>
</dbReference>
<evidence type="ECO:0000256" key="3">
    <source>
        <dbReference type="ARBA" id="ARBA00012417"/>
    </source>
</evidence>
<evidence type="ECO:0000256" key="1">
    <source>
        <dbReference type="ARBA" id="ARBA00001946"/>
    </source>
</evidence>
<dbReference type="Proteomes" id="UP000075502">
    <property type="component" value="Unassembled WGS sequence"/>
</dbReference>
<protein>
    <recommendedName>
        <fullName evidence="5">DNA polymerase beta</fullName>
        <ecNumber evidence="3">2.7.7.7</ecNumber>
        <ecNumber evidence="4">4.2.99.18</ecNumber>
    </recommendedName>
    <alternativeName>
        <fullName evidence="16">5'-deoxyribose-phosphate lyase</fullName>
    </alternativeName>
    <alternativeName>
        <fullName evidence="17">AP lyase</fullName>
    </alternativeName>
</protein>
<comment type="catalytic activity">
    <reaction evidence="19">
        <text>a 5'-end 2'-deoxyribose-2'-deoxyribonucleotide-DNA = (2E,4S)-4-hydroxypenten-2-al-5-phosphate + a 5'-end 5'-phospho-2'-deoxyribonucleoside-DNA + H(+)</text>
        <dbReference type="Rhea" id="RHEA:76255"/>
        <dbReference type="Rhea" id="RHEA-COMP:13180"/>
        <dbReference type="Rhea" id="RHEA-COMP:18657"/>
        <dbReference type="ChEBI" id="CHEBI:15378"/>
        <dbReference type="ChEBI" id="CHEBI:136412"/>
        <dbReference type="ChEBI" id="CHEBI:195194"/>
        <dbReference type="ChEBI" id="CHEBI:195195"/>
    </reaction>
</comment>
<evidence type="ECO:0000256" key="5">
    <source>
        <dbReference type="ARBA" id="ARBA00020020"/>
    </source>
</evidence>
<evidence type="ECO:0000256" key="15">
    <source>
        <dbReference type="ARBA" id="ARBA00023204"/>
    </source>
</evidence>
<evidence type="ECO:0000256" key="17">
    <source>
        <dbReference type="ARBA" id="ARBA00035726"/>
    </source>
</evidence>
<evidence type="ECO:0000256" key="6">
    <source>
        <dbReference type="ARBA" id="ARBA00022481"/>
    </source>
</evidence>
<dbReference type="InterPro" id="IPR003141">
    <property type="entry name" value="Pol/His_phosphatase_N"/>
</dbReference>
<dbReference type="EC" id="2.7.7.7" evidence="3"/>
<feature type="domain" description="DNA-directed DNA polymerase X" evidence="24">
    <location>
        <begin position="1"/>
        <end position="316"/>
    </location>
</feature>
<keyword evidence="7" id="KW-0237">DNA synthesis</keyword>
<organism evidence="25 26">
    <name type="scientific">Sorangium cellulosum</name>
    <name type="common">Polyangium cellulosum</name>
    <dbReference type="NCBI Taxonomy" id="56"/>
    <lineage>
        <taxon>Bacteria</taxon>
        <taxon>Pseudomonadati</taxon>
        <taxon>Myxococcota</taxon>
        <taxon>Polyangia</taxon>
        <taxon>Polyangiales</taxon>
        <taxon>Polyangiaceae</taxon>
        <taxon>Sorangium</taxon>
    </lineage>
</organism>
<gene>
    <name evidence="25" type="ORF">BE21_08565</name>
</gene>
<evidence type="ECO:0000256" key="13">
    <source>
        <dbReference type="ARBA" id="ARBA00022932"/>
    </source>
</evidence>
<comment type="cofactor">
    <cofactor evidence="1">
        <name>Mg(2+)</name>
        <dbReference type="ChEBI" id="CHEBI:18420"/>
    </cofactor>
</comment>
<evidence type="ECO:0000256" key="19">
    <source>
        <dbReference type="ARBA" id="ARBA00044678"/>
    </source>
</evidence>
<proteinExistence type="predicted"/>
<comment type="subcellular location">
    <subcellularLocation>
        <location evidence="2">Cytoplasm</location>
    </subcellularLocation>
</comment>
<feature type="domain" description="Helix-hairpin-helix DNA-binding motif class 1" evidence="22">
    <location>
        <begin position="54"/>
        <end position="73"/>
    </location>
</feature>
<evidence type="ECO:0000313" key="26">
    <source>
        <dbReference type="Proteomes" id="UP000075502"/>
    </source>
</evidence>
<dbReference type="GO" id="GO:0042578">
    <property type="term" value="F:phosphoric ester hydrolase activity"/>
    <property type="evidence" value="ECO:0007669"/>
    <property type="project" value="TreeGrafter"/>
</dbReference>
<dbReference type="InterPro" id="IPR002054">
    <property type="entry name" value="DNA-dir_DNA_pol_X"/>
</dbReference>
<dbReference type="GO" id="GO:0005829">
    <property type="term" value="C:cytosol"/>
    <property type="evidence" value="ECO:0007669"/>
    <property type="project" value="TreeGrafter"/>
</dbReference>
<dbReference type="PRINTS" id="PR00870">
    <property type="entry name" value="DNAPOLXBETA"/>
</dbReference>
<dbReference type="SMART" id="SM00278">
    <property type="entry name" value="HhH1"/>
    <property type="match status" value="3"/>
</dbReference>
<evidence type="ECO:0000256" key="16">
    <source>
        <dbReference type="ARBA" id="ARBA00035717"/>
    </source>
</evidence>
<dbReference type="InterPro" id="IPR016195">
    <property type="entry name" value="Pol/histidinol_Pase-like"/>
</dbReference>
<dbReference type="SUPFAM" id="SSF47802">
    <property type="entry name" value="DNA polymerase beta, N-terminal domain-like"/>
    <property type="match status" value="1"/>
</dbReference>
<dbReference type="GO" id="GO:0003677">
    <property type="term" value="F:DNA binding"/>
    <property type="evidence" value="ECO:0007669"/>
    <property type="project" value="InterPro"/>
</dbReference>
<dbReference type="Gene3D" id="1.10.150.20">
    <property type="entry name" value="5' to 3' exonuclease, C-terminal subdomain"/>
    <property type="match status" value="1"/>
</dbReference>
<comment type="catalytic activity">
    <reaction evidence="21">
        <text>DNA(n) + a 2'-deoxyribonucleoside 5'-triphosphate = DNA(n+1) + diphosphate</text>
        <dbReference type="Rhea" id="RHEA:22508"/>
        <dbReference type="Rhea" id="RHEA-COMP:17339"/>
        <dbReference type="Rhea" id="RHEA-COMP:17340"/>
        <dbReference type="ChEBI" id="CHEBI:33019"/>
        <dbReference type="ChEBI" id="CHEBI:61560"/>
        <dbReference type="ChEBI" id="CHEBI:173112"/>
        <dbReference type="EC" id="2.7.7.7"/>
    </reaction>
</comment>
<dbReference type="InterPro" id="IPR022311">
    <property type="entry name" value="PolX-like"/>
</dbReference>
<evidence type="ECO:0000256" key="18">
    <source>
        <dbReference type="ARBA" id="ARBA00044632"/>
    </source>
</evidence>
<dbReference type="Gene3D" id="3.30.210.10">
    <property type="entry name" value="DNA polymerase, thumb domain"/>
    <property type="match status" value="1"/>
</dbReference>
<dbReference type="InterPro" id="IPR027421">
    <property type="entry name" value="DNA_pol_lamdba_lyase_dom_sf"/>
</dbReference>
<dbReference type="InterPro" id="IPR037160">
    <property type="entry name" value="DNA_Pol_thumb_sf"/>
</dbReference>
<comment type="caution">
    <text evidence="25">The sequence shown here is derived from an EMBL/GenBank/DDBJ whole genome shotgun (WGS) entry which is preliminary data.</text>
</comment>
<keyword evidence="12" id="KW-0832">Ubl conjugation</keyword>
<dbReference type="SUPFAM" id="SSF89550">
    <property type="entry name" value="PHP domain-like"/>
    <property type="match status" value="1"/>
</dbReference>
<dbReference type="InterPro" id="IPR047967">
    <property type="entry name" value="PolX_PHP"/>
</dbReference>
<dbReference type="InterPro" id="IPR010994">
    <property type="entry name" value="RuvA_2-like"/>
</dbReference>
<evidence type="ECO:0000259" key="22">
    <source>
        <dbReference type="SMART" id="SM00278"/>
    </source>
</evidence>
<dbReference type="InterPro" id="IPR003583">
    <property type="entry name" value="Hlx-hairpin-Hlx_DNA-bd_motif"/>
</dbReference>
<evidence type="ECO:0000256" key="11">
    <source>
        <dbReference type="ARBA" id="ARBA00022763"/>
    </source>
</evidence>
<dbReference type="PIRSF" id="PIRSF005047">
    <property type="entry name" value="UCP005047_YshC"/>
    <property type="match status" value="1"/>
</dbReference>
<dbReference type="GO" id="GO:0140078">
    <property type="term" value="F:class I DNA-(apurinic or apyrimidinic site) endonuclease activity"/>
    <property type="evidence" value="ECO:0007669"/>
    <property type="project" value="UniProtKB-EC"/>
</dbReference>
<dbReference type="AlphaFoldDB" id="A0A150U2N2"/>
<dbReference type="CDD" id="cd00141">
    <property type="entry name" value="NT_POLXc"/>
    <property type="match status" value="1"/>
</dbReference>
<dbReference type="InterPro" id="IPR029398">
    <property type="entry name" value="PolB_thumb"/>
</dbReference>
<keyword evidence="9" id="KW-0548">Nucleotidyltransferase</keyword>
<dbReference type="InterPro" id="IPR004013">
    <property type="entry name" value="PHP_dom"/>
</dbReference>
<evidence type="ECO:0000313" key="25">
    <source>
        <dbReference type="EMBL" id="KYG11124.1"/>
    </source>
</evidence>
<dbReference type="SUPFAM" id="SSF81301">
    <property type="entry name" value="Nucleotidyltransferase"/>
    <property type="match status" value="1"/>
</dbReference>
<feature type="domain" description="Helix-hairpin-helix DNA-binding motif class 1" evidence="22">
    <location>
        <begin position="129"/>
        <end position="148"/>
    </location>
</feature>
<dbReference type="InterPro" id="IPR050243">
    <property type="entry name" value="PHP_phosphatase"/>
</dbReference>
<dbReference type="EC" id="4.2.99.18" evidence="4"/>
<evidence type="ECO:0000256" key="14">
    <source>
        <dbReference type="ARBA" id="ARBA00023053"/>
    </source>
</evidence>
<evidence type="ECO:0000256" key="21">
    <source>
        <dbReference type="ARBA" id="ARBA00049244"/>
    </source>
</evidence>
<name>A0A150U2N2_SORCE</name>
<keyword evidence="14" id="KW-0915">Sodium</keyword>
<evidence type="ECO:0000259" key="23">
    <source>
        <dbReference type="SMART" id="SM00481"/>
    </source>
</evidence>
<dbReference type="Pfam" id="PF14791">
    <property type="entry name" value="DNA_pol_B_thumb"/>
    <property type="match status" value="1"/>
</dbReference>
<keyword evidence="15" id="KW-0234">DNA repair</keyword>
<evidence type="ECO:0000256" key="10">
    <source>
        <dbReference type="ARBA" id="ARBA00022705"/>
    </source>
</evidence>
<dbReference type="Gene3D" id="3.30.460.10">
    <property type="entry name" value="Beta Polymerase, domain 2"/>
    <property type="match status" value="1"/>
</dbReference>
<evidence type="ECO:0000256" key="7">
    <source>
        <dbReference type="ARBA" id="ARBA00022634"/>
    </source>
</evidence>
<dbReference type="Pfam" id="PF14716">
    <property type="entry name" value="HHH_8"/>
    <property type="match status" value="1"/>
</dbReference>
<dbReference type="InterPro" id="IPR043519">
    <property type="entry name" value="NT_sf"/>
</dbReference>
<keyword evidence="10" id="KW-0235">DNA replication</keyword>
<dbReference type="GO" id="GO:0006281">
    <property type="term" value="P:DNA repair"/>
    <property type="evidence" value="ECO:0007669"/>
    <property type="project" value="UniProtKB-KW"/>
</dbReference>
<dbReference type="PANTHER" id="PTHR36928">
    <property type="entry name" value="PHOSPHATASE YCDX-RELATED"/>
    <property type="match status" value="1"/>
</dbReference>
<evidence type="ECO:0000256" key="4">
    <source>
        <dbReference type="ARBA" id="ARBA00012720"/>
    </source>
</evidence>
<keyword evidence="6" id="KW-0488">Methylation</keyword>
<dbReference type="Pfam" id="PF14520">
    <property type="entry name" value="HHH_5"/>
    <property type="match status" value="1"/>
</dbReference>
<dbReference type="Pfam" id="PF02811">
    <property type="entry name" value="PHP"/>
    <property type="match status" value="1"/>
</dbReference>
<evidence type="ECO:0000259" key="24">
    <source>
        <dbReference type="SMART" id="SM00483"/>
    </source>
</evidence>
<feature type="domain" description="Polymerase/histidinol phosphatase N-terminal" evidence="23">
    <location>
        <begin position="340"/>
        <end position="419"/>
    </location>
</feature>
<dbReference type="InterPro" id="IPR002008">
    <property type="entry name" value="DNA_pol_X_beta-like"/>
</dbReference>
<dbReference type="GO" id="GO:0008270">
    <property type="term" value="F:zinc ion binding"/>
    <property type="evidence" value="ECO:0007669"/>
    <property type="project" value="TreeGrafter"/>
</dbReference>
<dbReference type="NCBIfam" id="NF006375">
    <property type="entry name" value="PRK08609.1"/>
    <property type="match status" value="1"/>
</dbReference>
<evidence type="ECO:0000256" key="20">
    <source>
        <dbReference type="ARBA" id="ARBA00045548"/>
    </source>
</evidence>
<comment type="function">
    <text evidence="20">Repair polymerase that plays a key role in base-excision repair. During this process, the damaged base is excised by specific DNA glycosylases, the DNA backbone is nicked at the abasic site by an apurinic/apyrimidic (AP) endonuclease, and POLB removes 5'-deoxyribose-phosphate from the preincised AP site acting as a 5'-deoxyribose-phosphate lyase (5'-dRP lyase); through its DNA polymerase activity, it adds one nucleotide to the 3' end of the arising single-nucleotide gap. Conducts 'gap-filling' DNA synthesis in a stepwise distributive fashion rather than in a processive fashion as for other DNA polymerases. It is also able to cleave sugar-phosphate bonds 3' to an intact AP site, acting as an AP lyase.</text>
</comment>
<dbReference type="PANTHER" id="PTHR36928:SF1">
    <property type="entry name" value="PHOSPHATASE YCDX-RELATED"/>
    <property type="match status" value="1"/>
</dbReference>
<keyword evidence="8" id="KW-0808">Transferase</keyword>
<evidence type="ECO:0000256" key="8">
    <source>
        <dbReference type="ARBA" id="ARBA00022679"/>
    </source>
</evidence>
<dbReference type="SMART" id="SM00483">
    <property type="entry name" value="POLXc"/>
    <property type="match status" value="1"/>
</dbReference>
<dbReference type="CDD" id="cd07436">
    <property type="entry name" value="PHP_PolX"/>
    <property type="match status" value="1"/>
</dbReference>
<sequence length="592" mass="63998">MENVDIARIFEEVADLLEIQDESPFRVRAYRTAARTLAARGEPVAALVEREGAGALTELPGIGKDLAGKIVELLETGELPLLKELTAKTPESLVEMMRIPSLGPKRARLLYDRLGIETVDALEQAARSGRLLGVRGFGEKLAATILDGCVKRRATAGRVRLADAEAQVEPLLRHLRAAREALAVEVAGSLRRRKETVGDADVLVSARHGEPVASRLMAYPEIKQVLAHGATKCSVVLRSGLQIDLRVVPPASYGAALHYFTGSKAHNIAVRTLGVSRGLKINEYGVFRGDRRIAGQAEEDVFRAVGLPWIPPELREDAGEIEAARARRLPELVEVGAVRGDLHVHTTYTDGRDELEAMVRACAARGYDYVAITDHTQAVRVAGGLDASGFRRQARAIDRLRRTIGGIAILHGAEVDILEDGALDLDDAALAALDYVVASVHSKLTMPEPDMTRRILRALESPFVTALGHPTGRLLGKREPYALDMPRIARAARELGVLLEINAQPERLDLCDVHIRLAREAGAKLVVATDAHAVAELDFMRHGIDQARRGWCAAGNIANTAPRAEFLELIGRRRRAANAAPGSRPAGSAASA</sequence>
<dbReference type="EMBL" id="JEME01000125">
    <property type="protein sequence ID" value="KYG11124.1"/>
    <property type="molecule type" value="Genomic_DNA"/>
</dbReference>
<keyword evidence="11" id="KW-0227">DNA damage</keyword>
<evidence type="ECO:0000256" key="9">
    <source>
        <dbReference type="ARBA" id="ARBA00022695"/>
    </source>
</evidence>
<dbReference type="FunFam" id="3.20.20.140:FF:000047">
    <property type="entry name" value="PHP domain-containing protein"/>
    <property type="match status" value="1"/>
</dbReference>
<dbReference type="InterPro" id="IPR010996">
    <property type="entry name" value="HHH_MUS81"/>
</dbReference>
<evidence type="ECO:0000256" key="2">
    <source>
        <dbReference type="ARBA" id="ARBA00004496"/>
    </source>
</evidence>